<dbReference type="PANTHER" id="PTHR43394">
    <property type="entry name" value="ATP-DEPENDENT PERMEASE MDL1, MITOCHONDRIAL"/>
    <property type="match status" value="1"/>
</dbReference>
<evidence type="ECO:0000256" key="7">
    <source>
        <dbReference type="SAM" id="Phobius"/>
    </source>
</evidence>
<dbReference type="Pfam" id="PF00005">
    <property type="entry name" value="ABC_tran"/>
    <property type="match status" value="1"/>
</dbReference>
<sequence>MYRVYSNIFPMAFKIGGQNPKSNTTGSESDYKKVTAGEFFAVAIWALGFVYRLDRLRTVLYVFFTSTNGLFNIAYAYVIARAIDLVLSLNSGGIFIFKSVYHILGLLLVLFAVQTVFQSVSGYIGNALSVTLRPKIVRAFYTKLYTLGIQSLEQPEINNRITRANDNLMNIFSFVDDVVREFADIVGLAGSAAALIAFSPLLILAMVVINIPYILWDKRHRGFIYQYSYENTEGFRTAGWTNSQLNSSISLQEIASTSSFSFLDNKYINFYNRYNKKWLAITKRWRLGNGSFGFLTDFVLLYGYFKIFSGLATGAITVGIVTFYTRLMSMVQNGLSNVFRGMNDLTEFAMRVKDTYQLFQFKPLFADGAVQMAKLKEGPKIALDNVSFSYPNSEKRVLNNVSLTIQAGEKVAIVGHNGAGKTTLVKLLCRIYQPTNGKIVVNVDNLSSLALPSWYQNIGVLFQEFNTYPQLSVKENIYIGNASEQVDEVAIRLAAQSADAAAFIDEFPAKFDQILSEKFKGGIRPSTGQWQKLAIARFFYRNAPLVIFDEPTASIDAVSEYNIFNRIYDFFKQKTVIIISHRFSTVRNADRIIVLDHGEIVEEGTHAALMSNNGYYAKAFTLQAKGYAANDNGVAGV</sequence>
<keyword evidence="4 10" id="KW-0067">ATP-binding</keyword>
<dbReference type="PANTHER" id="PTHR43394:SF1">
    <property type="entry name" value="ATP-BINDING CASSETTE SUB-FAMILY B MEMBER 10, MITOCHONDRIAL"/>
    <property type="match status" value="1"/>
</dbReference>
<feature type="transmembrane region" description="Helical" evidence="7">
    <location>
        <begin position="192"/>
        <end position="216"/>
    </location>
</feature>
<dbReference type="SUPFAM" id="SSF90123">
    <property type="entry name" value="ABC transporter transmembrane region"/>
    <property type="match status" value="1"/>
</dbReference>
<dbReference type="CDD" id="cd03228">
    <property type="entry name" value="ABCC_MRP_Like"/>
    <property type="match status" value="1"/>
</dbReference>
<dbReference type="EMBL" id="LCJU01000020">
    <property type="protein sequence ID" value="KKT84491.1"/>
    <property type="molecule type" value="Genomic_DNA"/>
</dbReference>
<reference evidence="10 11" key="1">
    <citation type="journal article" date="2015" name="Nature">
        <title>rRNA introns, odd ribosomes, and small enigmatic genomes across a large radiation of phyla.</title>
        <authorList>
            <person name="Brown C.T."/>
            <person name="Hug L.A."/>
            <person name="Thomas B.C."/>
            <person name="Sharon I."/>
            <person name="Castelle C.J."/>
            <person name="Singh A."/>
            <person name="Wilkins M.J."/>
            <person name="Williams K.H."/>
            <person name="Banfield J.F."/>
        </authorList>
    </citation>
    <scope>NUCLEOTIDE SEQUENCE [LARGE SCALE GENOMIC DNA]</scope>
</reference>
<evidence type="ECO:0000256" key="1">
    <source>
        <dbReference type="ARBA" id="ARBA00004651"/>
    </source>
</evidence>
<feature type="transmembrane region" description="Helical" evidence="7">
    <location>
        <begin position="92"/>
        <end position="113"/>
    </location>
</feature>
<dbReference type="InterPro" id="IPR011527">
    <property type="entry name" value="ABC1_TM_dom"/>
</dbReference>
<dbReference type="Gene3D" id="3.40.50.300">
    <property type="entry name" value="P-loop containing nucleotide triphosphate hydrolases"/>
    <property type="match status" value="1"/>
</dbReference>
<feature type="domain" description="ABC transporter" evidence="8">
    <location>
        <begin position="381"/>
        <end position="622"/>
    </location>
</feature>
<dbReference type="PROSITE" id="PS50929">
    <property type="entry name" value="ABC_TM1F"/>
    <property type="match status" value="1"/>
</dbReference>
<feature type="domain" description="ABC transmembrane type-1" evidence="9">
    <location>
        <begin position="59"/>
        <end position="347"/>
    </location>
</feature>
<feature type="transmembrane region" description="Helical" evidence="7">
    <location>
        <begin position="59"/>
        <end position="80"/>
    </location>
</feature>
<protein>
    <submittedName>
        <fullName evidence="10">ABC transporter, ATP-binding/permease protein</fullName>
    </submittedName>
</protein>
<keyword evidence="5 7" id="KW-1133">Transmembrane helix</keyword>
<dbReference type="GO" id="GO:0005886">
    <property type="term" value="C:plasma membrane"/>
    <property type="evidence" value="ECO:0007669"/>
    <property type="project" value="UniProtKB-SubCell"/>
</dbReference>
<gene>
    <name evidence="10" type="ORF">UW82_C0020G0008</name>
</gene>
<dbReference type="GO" id="GO:0015421">
    <property type="term" value="F:ABC-type oligopeptide transporter activity"/>
    <property type="evidence" value="ECO:0007669"/>
    <property type="project" value="TreeGrafter"/>
</dbReference>
<feature type="transmembrane region" description="Helical" evidence="7">
    <location>
        <begin position="311"/>
        <end position="327"/>
    </location>
</feature>
<dbReference type="Proteomes" id="UP000034504">
    <property type="component" value="Unassembled WGS sequence"/>
</dbReference>
<dbReference type="Gene3D" id="1.20.1560.10">
    <property type="entry name" value="ABC transporter type 1, transmembrane domain"/>
    <property type="match status" value="1"/>
</dbReference>
<dbReference type="GO" id="GO:0016887">
    <property type="term" value="F:ATP hydrolysis activity"/>
    <property type="evidence" value="ECO:0007669"/>
    <property type="project" value="InterPro"/>
</dbReference>
<keyword evidence="6 7" id="KW-0472">Membrane</keyword>
<evidence type="ECO:0000256" key="6">
    <source>
        <dbReference type="ARBA" id="ARBA00023136"/>
    </source>
</evidence>
<evidence type="ECO:0000259" key="8">
    <source>
        <dbReference type="PROSITE" id="PS50893"/>
    </source>
</evidence>
<dbReference type="InterPro" id="IPR003439">
    <property type="entry name" value="ABC_transporter-like_ATP-bd"/>
</dbReference>
<comment type="subcellular location">
    <subcellularLocation>
        <location evidence="1">Cell membrane</location>
        <topology evidence="1">Multi-pass membrane protein</topology>
    </subcellularLocation>
</comment>
<dbReference type="InterPro" id="IPR036640">
    <property type="entry name" value="ABC1_TM_sf"/>
</dbReference>
<evidence type="ECO:0000256" key="2">
    <source>
        <dbReference type="ARBA" id="ARBA00022692"/>
    </source>
</evidence>
<keyword evidence="2 7" id="KW-0812">Transmembrane</keyword>
<dbReference type="InterPro" id="IPR003593">
    <property type="entry name" value="AAA+_ATPase"/>
</dbReference>
<evidence type="ECO:0000259" key="9">
    <source>
        <dbReference type="PROSITE" id="PS50929"/>
    </source>
</evidence>
<accession>A0A0G1KL82</accession>
<dbReference type="InterPro" id="IPR039421">
    <property type="entry name" value="Type_1_exporter"/>
</dbReference>
<dbReference type="GO" id="GO:0005524">
    <property type="term" value="F:ATP binding"/>
    <property type="evidence" value="ECO:0007669"/>
    <property type="project" value="UniProtKB-KW"/>
</dbReference>
<keyword evidence="3" id="KW-0547">Nucleotide-binding</keyword>
<evidence type="ECO:0000313" key="11">
    <source>
        <dbReference type="Proteomes" id="UP000034504"/>
    </source>
</evidence>
<dbReference type="SUPFAM" id="SSF52540">
    <property type="entry name" value="P-loop containing nucleoside triphosphate hydrolases"/>
    <property type="match status" value="1"/>
</dbReference>
<feature type="transmembrane region" description="Helical" evidence="7">
    <location>
        <begin position="34"/>
        <end position="53"/>
    </location>
</feature>
<evidence type="ECO:0000256" key="5">
    <source>
        <dbReference type="ARBA" id="ARBA00022989"/>
    </source>
</evidence>
<dbReference type="AlphaFoldDB" id="A0A0G1KL82"/>
<organism evidence="10 11">
    <name type="scientific">candidate division WWE3 bacterium GW2011_GWC2_44_9</name>
    <dbReference type="NCBI Taxonomy" id="1619125"/>
    <lineage>
        <taxon>Bacteria</taxon>
        <taxon>Katanobacteria</taxon>
    </lineage>
</organism>
<proteinExistence type="predicted"/>
<comment type="caution">
    <text evidence="10">The sequence shown here is derived from an EMBL/GenBank/DDBJ whole genome shotgun (WGS) entry which is preliminary data.</text>
</comment>
<name>A0A0G1KL82_UNCKA</name>
<dbReference type="PROSITE" id="PS50893">
    <property type="entry name" value="ABC_TRANSPORTER_2"/>
    <property type="match status" value="1"/>
</dbReference>
<dbReference type="InterPro" id="IPR027417">
    <property type="entry name" value="P-loop_NTPase"/>
</dbReference>
<dbReference type="SMART" id="SM00382">
    <property type="entry name" value="AAA"/>
    <property type="match status" value="1"/>
</dbReference>
<evidence type="ECO:0000313" key="10">
    <source>
        <dbReference type="EMBL" id="KKT84491.1"/>
    </source>
</evidence>
<evidence type="ECO:0000256" key="4">
    <source>
        <dbReference type="ARBA" id="ARBA00022840"/>
    </source>
</evidence>
<evidence type="ECO:0000256" key="3">
    <source>
        <dbReference type="ARBA" id="ARBA00022741"/>
    </source>
</evidence>